<comment type="pathway">
    <text evidence="3">Lipid metabolism.</text>
</comment>
<comment type="caution">
    <text evidence="15">The sequence shown here is derived from an EMBL/GenBank/DDBJ whole genome shotgun (WGS) entry which is preliminary data.</text>
</comment>
<dbReference type="EC" id="2.3.1.-" evidence="14"/>
<evidence type="ECO:0000256" key="8">
    <source>
        <dbReference type="ARBA" id="ARBA00022798"/>
    </source>
</evidence>
<evidence type="ECO:0000256" key="1">
    <source>
        <dbReference type="ARBA" id="ARBA00004477"/>
    </source>
</evidence>
<proteinExistence type="inferred from homology"/>
<evidence type="ECO:0000256" key="2">
    <source>
        <dbReference type="ARBA" id="ARBA00004771"/>
    </source>
</evidence>
<dbReference type="GO" id="GO:0019432">
    <property type="term" value="P:triglyceride biosynthetic process"/>
    <property type="evidence" value="ECO:0007669"/>
    <property type="project" value="TreeGrafter"/>
</dbReference>
<dbReference type="PANTHER" id="PTHR12317">
    <property type="entry name" value="DIACYLGLYCEROL O-ACYLTRANSFERASE"/>
    <property type="match status" value="1"/>
</dbReference>
<comment type="similarity">
    <text evidence="4 14">Belongs to the diacylglycerol acyltransferase family.</text>
</comment>
<dbReference type="PANTHER" id="PTHR12317:SF0">
    <property type="entry name" value="ACYLTRANSFERASE"/>
    <property type="match status" value="1"/>
</dbReference>
<keyword evidence="11" id="KW-0443">Lipid metabolism</keyword>
<evidence type="ECO:0000313" key="15">
    <source>
        <dbReference type="EMBL" id="KAL1508050.1"/>
    </source>
</evidence>
<dbReference type="AlphaFoldDB" id="A0AB34IW28"/>
<dbReference type="EMBL" id="JBGBPQ010000017">
    <property type="protein sequence ID" value="KAL1508050.1"/>
    <property type="molecule type" value="Genomic_DNA"/>
</dbReference>
<keyword evidence="12 14" id="KW-0472">Membrane</keyword>
<name>A0AB34IW28_PRYPA</name>
<sequence>MANGSWFGAFLLHVFLIDIWIMSPFAPIVAIALIFGGYVTSGATILALIAAINLIRFPYMPSTVEAIHNLDMAKYYQNCELRGALDQMASSKCLYCFHPHGILSVGFSANGIWSRKFNALAGSGAPGDAAGGWRGTLFLVADNLRKGPFSGLFKILCDVTGRIESASKAKIQQLMREKQNIAIIPGGFQDATLFAHGKERTAMSERKGLIKYALEQGYKLYPIYTFGESQTFWSFTSFLHFRLWLNKFNIPAVAFVGEPLLPILPLRSSNIYTYVGPPLQLPTIASPTDAQVSAWHAKYIQALVDLFEANKAAAGYPDAKLEIW</sequence>
<comment type="pathway">
    <text evidence="2">Glycerolipid metabolism; triacylglycerol biosynthesis.</text>
</comment>
<organism evidence="15 16">
    <name type="scientific">Prymnesium parvum</name>
    <name type="common">Toxic golden alga</name>
    <dbReference type="NCBI Taxonomy" id="97485"/>
    <lineage>
        <taxon>Eukaryota</taxon>
        <taxon>Haptista</taxon>
        <taxon>Haptophyta</taxon>
        <taxon>Prymnesiophyceae</taxon>
        <taxon>Prymnesiales</taxon>
        <taxon>Prymnesiaceae</taxon>
        <taxon>Prymnesium</taxon>
    </lineage>
</organism>
<keyword evidence="6 14" id="KW-0808">Transferase</keyword>
<evidence type="ECO:0000313" key="16">
    <source>
        <dbReference type="Proteomes" id="UP001515480"/>
    </source>
</evidence>
<dbReference type="GO" id="GO:0005789">
    <property type="term" value="C:endoplasmic reticulum membrane"/>
    <property type="evidence" value="ECO:0007669"/>
    <property type="project" value="UniProtKB-SubCell"/>
</dbReference>
<evidence type="ECO:0000256" key="5">
    <source>
        <dbReference type="ARBA" id="ARBA00022516"/>
    </source>
</evidence>
<dbReference type="GO" id="GO:0006071">
    <property type="term" value="P:glycerol metabolic process"/>
    <property type="evidence" value="ECO:0007669"/>
    <property type="project" value="UniProtKB-KW"/>
</dbReference>
<gene>
    <name evidence="15" type="ORF">AB1Y20_007646</name>
</gene>
<dbReference type="GO" id="GO:0004144">
    <property type="term" value="F:diacylglycerol O-acyltransferase activity"/>
    <property type="evidence" value="ECO:0007669"/>
    <property type="project" value="TreeGrafter"/>
</dbReference>
<feature type="transmembrane region" description="Helical" evidence="14">
    <location>
        <begin position="28"/>
        <end position="52"/>
    </location>
</feature>
<keyword evidence="7 14" id="KW-0812">Transmembrane</keyword>
<comment type="subcellular location">
    <subcellularLocation>
        <location evidence="1 14">Endoplasmic reticulum membrane</location>
        <topology evidence="1 14">Multi-pass membrane protein</topology>
    </subcellularLocation>
</comment>
<evidence type="ECO:0000256" key="14">
    <source>
        <dbReference type="RuleBase" id="RU367023"/>
    </source>
</evidence>
<keyword evidence="9 14" id="KW-0256">Endoplasmic reticulum</keyword>
<keyword evidence="8" id="KW-0319">Glycerol metabolism</keyword>
<keyword evidence="5" id="KW-0444">Lipid biosynthesis</keyword>
<evidence type="ECO:0000256" key="4">
    <source>
        <dbReference type="ARBA" id="ARBA00005420"/>
    </source>
</evidence>
<protein>
    <recommendedName>
        <fullName evidence="14">Acyltransferase</fullName>
        <ecNumber evidence="14">2.3.1.-</ecNumber>
    </recommendedName>
</protein>
<keyword evidence="16" id="KW-1185">Reference proteome</keyword>
<dbReference type="Proteomes" id="UP001515480">
    <property type="component" value="Unassembled WGS sequence"/>
</dbReference>
<evidence type="ECO:0000256" key="12">
    <source>
        <dbReference type="ARBA" id="ARBA00023136"/>
    </source>
</evidence>
<keyword evidence="10 14" id="KW-1133">Transmembrane helix</keyword>
<feature type="transmembrane region" description="Helical" evidence="14">
    <location>
        <begin position="5"/>
        <end position="22"/>
    </location>
</feature>
<evidence type="ECO:0000256" key="7">
    <source>
        <dbReference type="ARBA" id="ARBA00022692"/>
    </source>
</evidence>
<evidence type="ECO:0000256" key="10">
    <source>
        <dbReference type="ARBA" id="ARBA00022989"/>
    </source>
</evidence>
<keyword evidence="13" id="KW-0012">Acyltransferase</keyword>
<reference evidence="15 16" key="1">
    <citation type="journal article" date="2024" name="Science">
        <title>Giant polyketide synthase enzymes in the biosynthesis of giant marine polyether toxins.</title>
        <authorList>
            <person name="Fallon T.R."/>
            <person name="Shende V.V."/>
            <person name="Wierzbicki I.H."/>
            <person name="Pendleton A.L."/>
            <person name="Watervoot N.F."/>
            <person name="Auber R.P."/>
            <person name="Gonzalez D.J."/>
            <person name="Wisecaver J.H."/>
            <person name="Moore B.S."/>
        </authorList>
    </citation>
    <scope>NUCLEOTIDE SEQUENCE [LARGE SCALE GENOMIC DNA]</scope>
    <source>
        <strain evidence="15 16">12B1</strain>
    </source>
</reference>
<evidence type="ECO:0000256" key="13">
    <source>
        <dbReference type="ARBA" id="ARBA00023315"/>
    </source>
</evidence>
<dbReference type="InterPro" id="IPR007130">
    <property type="entry name" value="DAGAT"/>
</dbReference>
<evidence type="ECO:0000256" key="11">
    <source>
        <dbReference type="ARBA" id="ARBA00023098"/>
    </source>
</evidence>
<accession>A0AB34IW28</accession>
<evidence type="ECO:0000256" key="3">
    <source>
        <dbReference type="ARBA" id="ARBA00005189"/>
    </source>
</evidence>
<evidence type="ECO:0000256" key="6">
    <source>
        <dbReference type="ARBA" id="ARBA00022679"/>
    </source>
</evidence>
<dbReference type="Pfam" id="PF03982">
    <property type="entry name" value="DAGAT"/>
    <property type="match status" value="1"/>
</dbReference>
<evidence type="ECO:0000256" key="9">
    <source>
        <dbReference type="ARBA" id="ARBA00022824"/>
    </source>
</evidence>